<dbReference type="EMBL" id="JAEPQZ010000013">
    <property type="protein sequence ID" value="KAG2174368.1"/>
    <property type="molecule type" value="Genomic_DNA"/>
</dbReference>
<dbReference type="PANTHER" id="PTHR13056">
    <property type="entry name" value="VACUOLAR FUSION PROTEIN CCZ1 HOMOLOG-RELATED"/>
    <property type="match status" value="1"/>
</dbReference>
<dbReference type="InterPro" id="IPR013176">
    <property type="entry name" value="Ccz1"/>
</dbReference>
<comment type="caution">
    <text evidence="5">The sequence shown here is derived from an EMBL/GenBank/DDBJ whole genome shotgun (WGS) entry which is preliminary data.</text>
</comment>
<dbReference type="GO" id="GO:0016192">
    <property type="term" value="P:vesicle-mediated transport"/>
    <property type="evidence" value="ECO:0007669"/>
    <property type="project" value="InterPro"/>
</dbReference>
<evidence type="ECO:0000256" key="2">
    <source>
        <dbReference type="SAM" id="MobiDB-lite"/>
    </source>
</evidence>
<dbReference type="OrthoDB" id="240546at2759"/>
<comment type="similarity">
    <text evidence="1">Belongs to the CCZ1 family.</text>
</comment>
<feature type="compositionally biased region" description="Polar residues" evidence="2">
    <location>
        <begin position="588"/>
        <end position="606"/>
    </location>
</feature>
<dbReference type="GO" id="GO:0035658">
    <property type="term" value="C:Mon1-Ccz1 complex"/>
    <property type="evidence" value="ECO:0007669"/>
    <property type="project" value="InterPro"/>
</dbReference>
<proteinExistence type="inferred from homology"/>
<feature type="region of interest" description="Disordered" evidence="2">
    <location>
        <begin position="1"/>
        <end position="20"/>
    </location>
</feature>
<evidence type="ECO:0000259" key="3">
    <source>
        <dbReference type="Pfam" id="PF19031"/>
    </source>
</evidence>
<dbReference type="Pfam" id="PF19033">
    <property type="entry name" value="Intu_longin_3"/>
    <property type="match status" value="1"/>
</dbReference>
<sequence>MSTALDEAPKTNASKDSPSLGRTSPMLSYFCVYNPNLGAKSDENNKDQILFYTAKKVVPLDVKLRQVGLAQALVNFTSAFSPSQPVQTVHTQKARLVFLQPEPGFWLHMSIELGISRYQVRDSNGKLRTVTDYLDAELNDEAVEGILKVGYQMFKLLNGRFSSSIPDVSSGPSMQSMRRLKHSIEEFFSDWIWKWDFDRLESMLFNSVFNGIPMQPIMRQCYLKIHKIAESIVDDMKLDMKHLLVFNKENATLVYHNPHLALSSVHLLRKLVNRYLERWNDMRKVEEWRKAADDNPPVTKTDPKITSIKTLTKSFSQKNILGYFTSPSLKPALPDSAPVSPTDSPEPSLTAALNVPPELASDTSGTPSPAPSLSLSQGIFLSGLLKTANASNRSDNSEMAIIDVVKVYLDGDSYSHEPHSTEAASPELQEYYFVIYKHISQTLWCFLIPVTDEHTESRVYDEDFYVELECLLIRRQIEDIAATVTKDVEKSKKTILDIAKSYRCLYFDHETLAIKSTLTHPNGQLMDGSNRSKGTNHIGGIQISNEMLLLLLDLKKDFDSLPNTREVITRSTANVWVVGQRIPKKQSSENISASTADTNISSADSSDSNETDESLEPFTERVETSSLSCTEIYLIAAKRDSTLVDVKDDIDKLADRMAASMYVD</sequence>
<feature type="compositionally biased region" description="Polar residues" evidence="2">
    <location>
        <begin position="11"/>
        <end position="20"/>
    </location>
</feature>
<feature type="domain" description="CCZ1/INTU/HSP4 first Longin" evidence="3">
    <location>
        <begin position="27"/>
        <end position="159"/>
    </location>
</feature>
<evidence type="ECO:0000256" key="1">
    <source>
        <dbReference type="ARBA" id="ARBA00005352"/>
    </source>
</evidence>
<evidence type="ECO:0008006" key="7">
    <source>
        <dbReference type="Google" id="ProtNLM"/>
    </source>
</evidence>
<organism evidence="5 6">
    <name type="scientific">Mortierella isabellina</name>
    <name type="common">Filamentous fungus</name>
    <name type="synonym">Umbelopsis isabellina</name>
    <dbReference type="NCBI Taxonomy" id="91625"/>
    <lineage>
        <taxon>Eukaryota</taxon>
        <taxon>Fungi</taxon>
        <taxon>Fungi incertae sedis</taxon>
        <taxon>Mucoromycota</taxon>
        <taxon>Mucoromycotina</taxon>
        <taxon>Umbelopsidomycetes</taxon>
        <taxon>Umbelopsidales</taxon>
        <taxon>Umbelopsidaceae</taxon>
        <taxon>Umbelopsis</taxon>
    </lineage>
</organism>
<dbReference type="InterPro" id="IPR043989">
    <property type="entry name" value="CCZ1/INTU/HSP4_longin_3"/>
</dbReference>
<keyword evidence="6" id="KW-1185">Reference proteome</keyword>
<dbReference type="PANTHER" id="PTHR13056:SF0">
    <property type="entry name" value="VACUOLAR FUSION PROTEIN CCZ1 HOMOLOG-RELATED"/>
    <property type="match status" value="1"/>
</dbReference>
<evidence type="ECO:0000313" key="5">
    <source>
        <dbReference type="EMBL" id="KAG2174368.1"/>
    </source>
</evidence>
<evidence type="ECO:0000259" key="4">
    <source>
        <dbReference type="Pfam" id="PF19033"/>
    </source>
</evidence>
<dbReference type="InterPro" id="IPR043987">
    <property type="entry name" value="CCZ1/INTU/HSP4_longin_1"/>
</dbReference>
<gene>
    <name evidence="5" type="ORF">INT43_004391</name>
</gene>
<dbReference type="Proteomes" id="UP000654370">
    <property type="component" value="Unassembled WGS sequence"/>
</dbReference>
<accession>A0A8H7UC11</accession>
<feature type="domain" description="CCZ1/INTU/HPS4 third Longin" evidence="4">
    <location>
        <begin position="501"/>
        <end position="585"/>
    </location>
</feature>
<reference evidence="5" key="1">
    <citation type="submission" date="2020-12" db="EMBL/GenBank/DDBJ databases">
        <title>Metabolic potential, ecology and presence of endohyphal bacteria is reflected in genomic diversity of Mucoromycotina.</title>
        <authorList>
            <person name="Muszewska A."/>
            <person name="Okrasinska A."/>
            <person name="Steczkiewicz K."/>
            <person name="Drgas O."/>
            <person name="Orlowska M."/>
            <person name="Perlinska-Lenart U."/>
            <person name="Aleksandrzak-Piekarczyk T."/>
            <person name="Szatraj K."/>
            <person name="Zielenkiewicz U."/>
            <person name="Pilsyk S."/>
            <person name="Malc E."/>
            <person name="Mieczkowski P."/>
            <person name="Kruszewska J.S."/>
            <person name="Biernat P."/>
            <person name="Pawlowska J."/>
        </authorList>
    </citation>
    <scope>NUCLEOTIDE SEQUENCE</scope>
    <source>
        <strain evidence="5">WA0000067209</strain>
    </source>
</reference>
<evidence type="ECO:0000313" key="6">
    <source>
        <dbReference type="Proteomes" id="UP000654370"/>
    </source>
</evidence>
<name>A0A8H7UC11_MORIS</name>
<dbReference type="Pfam" id="PF19031">
    <property type="entry name" value="Intu_longin_1"/>
    <property type="match status" value="1"/>
</dbReference>
<feature type="region of interest" description="Disordered" evidence="2">
    <location>
        <begin position="587"/>
        <end position="622"/>
    </location>
</feature>
<dbReference type="AlphaFoldDB" id="A0A8H7UC11"/>
<protein>
    <recommendedName>
        <fullName evidence="7">CCZ1/INTU/HSP4 first Longin domain-containing protein</fullName>
    </recommendedName>
</protein>